<evidence type="ECO:0000313" key="4">
    <source>
        <dbReference type="Proteomes" id="UP000182412"/>
    </source>
</evidence>
<dbReference type="GO" id="GO:0004040">
    <property type="term" value="F:amidase activity"/>
    <property type="evidence" value="ECO:0007669"/>
    <property type="project" value="InterPro"/>
</dbReference>
<evidence type="ECO:0000313" key="3">
    <source>
        <dbReference type="EMBL" id="SDP48438.1"/>
    </source>
</evidence>
<dbReference type="OrthoDB" id="9763643at2"/>
<accession>A0A1H0T4F6</accession>
<feature type="domain" description="Mannosyl-glycoprotein endo-beta-N-acetylglucosamidase-like" evidence="2">
    <location>
        <begin position="131"/>
        <end position="255"/>
    </location>
</feature>
<feature type="chain" id="PRO_5039158757" evidence="1">
    <location>
        <begin position="30"/>
        <end position="260"/>
    </location>
</feature>
<sequence length="260" mass="28606">MLFNRYSRFVLAGLLAGGFALGWSNAAEARHMAVQPEMETKVDTNHSLRIGGGSRVVERGSHNSLENRVDAILHPPVEKKEIGMKVPQTVSAFDDSIIGTALASQEQCVKYLLSVNPRPDISVSPQELVSYYYEEGAREGIRPDVAFAQALKETGFFRYGGTVTADQNNYCGLGTTSSEVKGAYFSSAKLGVRAQIQHLLAYASTRQPSEPVVDPRYSLVRSSYGSRTLSSWSDLNGRWAVPGYSYGQSIMSMFREMLSR</sequence>
<dbReference type="EMBL" id="FNJQ01000021">
    <property type="protein sequence ID" value="SDP48438.1"/>
    <property type="molecule type" value="Genomic_DNA"/>
</dbReference>
<evidence type="ECO:0000259" key="2">
    <source>
        <dbReference type="Pfam" id="PF01832"/>
    </source>
</evidence>
<reference evidence="3 4" key="1">
    <citation type="submission" date="2016-10" db="EMBL/GenBank/DDBJ databases">
        <authorList>
            <person name="de Groot N.N."/>
        </authorList>
    </citation>
    <scope>NUCLEOTIDE SEQUENCE [LARGE SCALE GENOMIC DNA]</scope>
    <source>
        <strain evidence="3 4">S137</strain>
    </source>
</reference>
<gene>
    <name evidence="3" type="ORF">SAMN05216366_12123</name>
</gene>
<evidence type="ECO:0000256" key="1">
    <source>
        <dbReference type="SAM" id="SignalP"/>
    </source>
</evidence>
<proteinExistence type="predicted"/>
<feature type="signal peptide" evidence="1">
    <location>
        <begin position="1"/>
        <end position="29"/>
    </location>
</feature>
<organism evidence="3 4">
    <name type="scientific">Selenomonas ruminantium</name>
    <dbReference type="NCBI Taxonomy" id="971"/>
    <lineage>
        <taxon>Bacteria</taxon>
        <taxon>Bacillati</taxon>
        <taxon>Bacillota</taxon>
        <taxon>Negativicutes</taxon>
        <taxon>Selenomonadales</taxon>
        <taxon>Selenomonadaceae</taxon>
        <taxon>Selenomonas</taxon>
    </lineage>
</organism>
<protein>
    <submittedName>
        <fullName evidence="3">Mannosyl-glycoprotein endo-beta-N-acetylglucosaminidase</fullName>
    </submittedName>
</protein>
<dbReference type="Proteomes" id="UP000182412">
    <property type="component" value="Unassembled WGS sequence"/>
</dbReference>
<dbReference type="Pfam" id="PF01832">
    <property type="entry name" value="Glucosaminidase"/>
    <property type="match status" value="1"/>
</dbReference>
<dbReference type="AlphaFoldDB" id="A0A1H0T4F6"/>
<dbReference type="InterPro" id="IPR002901">
    <property type="entry name" value="MGlyc_endo_b_GlcNAc-like_dom"/>
</dbReference>
<dbReference type="RefSeq" id="WP_074572722.1">
    <property type="nucleotide sequence ID" value="NZ_FNJQ01000021.1"/>
</dbReference>
<keyword evidence="1" id="KW-0732">Signal</keyword>
<name>A0A1H0T4F6_SELRU</name>